<evidence type="ECO:0000256" key="2">
    <source>
        <dbReference type="ARBA" id="ARBA00010617"/>
    </source>
</evidence>
<dbReference type="PANTHER" id="PTHR24305:SF210">
    <property type="entry name" value="CYTOCHROME P450 MONOOXYGENASE ASQL-RELATED"/>
    <property type="match status" value="1"/>
</dbReference>
<keyword evidence="4 6" id="KW-0479">Metal-binding</keyword>
<comment type="cofactor">
    <cofactor evidence="1 6">
        <name>heme</name>
        <dbReference type="ChEBI" id="CHEBI:30413"/>
    </cofactor>
</comment>
<protein>
    <recommendedName>
        <fullName evidence="11">Isotrichodermin C-15 hydroxylase</fullName>
    </recommendedName>
</protein>
<keyword evidence="3 6" id="KW-0349">Heme</keyword>
<name>W3XIA9_PESFW</name>
<dbReference type="GO" id="GO:0016705">
    <property type="term" value="F:oxidoreductase activity, acting on paired donors, with incorporation or reduction of molecular oxygen"/>
    <property type="evidence" value="ECO:0007669"/>
    <property type="project" value="InterPro"/>
</dbReference>
<keyword evidence="10" id="KW-1185">Reference proteome</keyword>
<dbReference type="PANTHER" id="PTHR24305">
    <property type="entry name" value="CYTOCHROME P450"/>
    <property type="match status" value="1"/>
</dbReference>
<evidence type="ECO:0000313" key="10">
    <source>
        <dbReference type="Proteomes" id="UP000030651"/>
    </source>
</evidence>
<keyword evidence="7" id="KW-0560">Oxidoreductase</keyword>
<reference evidence="10" key="1">
    <citation type="journal article" date="2015" name="BMC Genomics">
        <title>Genomic and transcriptomic analysis of the endophytic fungus Pestalotiopsis fici reveals its lifestyle and high potential for synthesis of natural products.</title>
        <authorList>
            <person name="Wang X."/>
            <person name="Zhang X."/>
            <person name="Liu L."/>
            <person name="Xiang M."/>
            <person name="Wang W."/>
            <person name="Sun X."/>
            <person name="Che Y."/>
            <person name="Guo L."/>
            <person name="Liu G."/>
            <person name="Guo L."/>
            <person name="Wang C."/>
            <person name="Yin W.B."/>
            <person name="Stadler M."/>
            <person name="Zhang X."/>
            <person name="Liu X."/>
        </authorList>
    </citation>
    <scope>NUCLEOTIDE SEQUENCE [LARGE SCALE GENOMIC DNA]</scope>
    <source>
        <strain evidence="10">W106-1 / CGMCC3.15140</strain>
    </source>
</reference>
<evidence type="ECO:0000256" key="4">
    <source>
        <dbReference type="ARBA" id="ARBA00022723"/>
    </source>
</evidence>
<feature type="transmembrane region" description="Helical" evidence="8">
    <location>
        <begin position="21"/>
        <end position="43"/>
    </location>
</feature>
<evidence type="ECO:0000313" key="9">
    <source>
        <dbReference type="EMBL" id="ETS85182.1"/>
    </source>
</evidence>
<sequence length="516" mass="58410">MNIDYISAQAFGSWSADQANLAAFAVAILFLFSVIAIGIYRIWFHPLSVFPGPKHLAITSLPEQWNSHIRGTWFREVANLHRRYGPIVRTGPNRIALDGSIGWPQVFAHKTGMPEFTKSPDFNFKGDYHSMIGASTTETHRRQRRTLAHAFSDAALKEQETIITKYIDLLLDQLGKKTENGSTVNIVDWLNFTTFDIIGDLTFSDPFHSLEGGVYSAFVLNFFKGVRGGARHRLMTFYPLMKPIIYLIFGKEDLAIEKATREMGMAKAQSRMSLGAEPKDGRRDFSSYMLAKDHNGAKKMSDFEVLFNSPILIGAGSETTATALSGFIFYVGSNPIVYERLVHEVRDAFNDEGEINMNSAGRLEYLHAVLEEILRVYPPAAETPPRISPGAYIEGKWIPKGTYCSVYQWATFRNPDNFANPDSFVPERWLPASHPLYDPIYSNDDKAVFKPFSFGSRDCIGKNLAYSEMRVVAARLLYRFDYELAPGQEKWHESQHTFVVWSKGALNIHLRPRKDN</sequence>
<keyword evidence="7" id="KW-0503">Monooxygenase</keyword>
<dbReference type="OrthoDB" id="1470350at2759"/>
<keyword evidence="8" id="KW-0812">Transmembrane</keyword>
<dbReference type="PRINTS" id="PR00463">
    <property type="entry name" value="EP450I"/>
</dbReference>
<dbReference type="SUPFAM" id="SSF48264">
    <property type="entry name" value="Cytochrome P450"/>
    <property type="match status" value="1"/>
</dbReference>
<dbReference type="InterPro" id="IPR017972">
    <property type="entry name" value="Cyt_P450_CS"/>
</dbReference>
<dbReference type="OMA" id="ENWHANQ"/>
<dbReference type="GeneID" id="19268220"/>
<evidence type="ECO:0008006" key="11">
    <source>
        <dbReference type="Google" id="ProtNLM"/>
    </source>
</evidence>
<dbReference type="Proteomes" id="UP000030651">
    <property type="component" value="Unassembled WGS sequence"/>
</dbReference>
<dbReference type="PRINTS" id="PR00385">
    <property type="entry name" value="P450"/>
</dbReference>
<keyword evidence="5 6" id="KW-0408">Iron</keyword>
<evidence type="ECO:0000256" key="6">
    <source>
        <dbReference type="PIRSR" id="PIRSR602401-1"/>
    </source>
</evidence>
<dbReference type="InParanoid" id="W3XIA9"/>
<evidence type="ECO:0000256" key="8">
    <source>
        <dbReference type="SAM" id="Phobius"/>
    </source>
</evidence>
<dbReference type="InterPro" id="IPR002401">
    <property type="entry name" value="Cyt_P450_E_grp-I"/>
</dbReference>
<dbReference type="InterPro" id="IPR001128">
    <property type="entry name" value="Cyt_P450"/>
</dbReference>
<dbReference type="HOGENOM" id="CLU_001570_14_11_1"/>
<gene>
    <name evidence="9" type="ORF">PFICI_03207</name>
</gene>
<keyword evidence="8" id="KW-1133">Transmembrane helix</keyword>
<dbReference type="PROSITE" id="PS00086">
    <property type="entry name" value="CYTOCHROME_P450"/>
    <property type="match status" value="1"/>
</dbReference>
<dbReference type="RefSeq" id="XP_007829979.1">
    <property type="nucleotide sequence ID" value="XM_007831788.1"/>
</dbReference>
<evidence type="ECO:0000256" key="3">
    <source>
        <dbReference type="ARBA" id="ARBA00022617"/>
    </source>
</evidence>
<dbReference type="KEGG" id="pfy:PFICI_03207"/>
<dbReference type="Pfam" id="PF00067">
    <property type="entry name" value="p450"/>
    <property type="match status" value="1"/>
</dbReference>
<dbReference type="CDD" id="cd11058">
    <property type="entry name" value="CYP60B-like"/>
    <property type="match status" value="1"/>
</dbReference>
<comment type="similarity">
    <text evidence="2 7">Belongs to the cytochrome P450 family.</text>
</comment>
<keyword evidence="8" id="KW-0472">Membrane</keyword>
<dbReference type="GO" id="GO:0004497">
    <property type="term" value="F:monooxygenase activity"/>
    <property type="evidence" value="ECO:0007669"/>
    <property type="project" value="UniProtKB-KW"/>
</dbReference>
<dbReference type="Gene3D" id="1.10.630.10">
    <property type="entry name" value="Cytochrome P450"/>
    <property type="match status" value="1"/>
</dbReference>
<dbReference type="AlphaFoldDB" id="W3XIA9"/>
<dbReference type="EMBL" id="KI912110">
    <property type="protein sequence ID" value="ETS85182.1"/>
    <property type="molecule type" value="Genomic_DNA"/>
</dbReference>
<dbReference type="GO" id="GO:0020037">
    <property type="term" value="F:heme binding"/>
    <property type="evidence" value="ECO:0007669"/>
    <property type="project" value="InterPro"/>
</dbReference>
<dbReference type="eggNOG" id="KOG0158">
    <property type="taxonomic scope" value="Eukaryota"/>
</dbReference>
<dbReference type="InterPro" id="IPR036396">
    <property type="entry name" value="Cyt_P450_sf"/>
</dbReference>
<dbReference type="InterPro" id="IPR050121">
    <property type="entry name" value="Cytochrome_P450_monoxygenase"/>
</dbReference>
<proteinExistence type="inferred from homology"/>
<accession>W3XIA9</accession>
<evidence type="ECO:0000256" key="7">
    <source>
        <dbReference type="RuleBase" id="RU000461"/>
    </source>
</evidence>
<organism evidence="9 10">
    <name type="scientific">Pestalotiopsis fici (strain W106-1 / CGMCC3.15140)</name>
    <dbReference type="NCBI Taxonomy" id="1229662"/>
    <lineage>
        <taxon>Eukaryota</taxon>
        <taxon>Fungi</taxon>
        <taxon>Dikarya</taxon>
        <taxon>Ascomycota</taxon>
        <taxon>Pezizomycotina</taxon>
        <taxon>Sordariomycetes</taxon>
        <taxon>Xylariomycetidae</taxon>
        <taxon>Amphisphaeriales</taxon>
        <taxon>Sporocadaceae</taxon>
        <taxon>Pestalotiopsis</taxon>
    </lineage>
</organism>
<evidence type="ECO:0000256" key="1">
    <source>
        <dbReference type="ARBA" id="ARBA00001971"/>
    </source>
</evidence>
<evidence type="ECO:0000256" key="5">
    <source>
        <dbReference type="ARBA" id="ARBA00023004"/>
    </source>
</evidence>
<feature type="binding site" description="axial binding residue" evidence="6">
    <location>
        <position position="459"/>
    </location>
    <ligand>
        <name>heme</name>
        <dbReference type="ChEBI" id="CHEBI:30413"/>
    </ligand>
    <ligandPart>
        <name>Fe</name>
        <dbReference type="ChEBI" id="CHEBI:18248"/>
    </ligandPart>
</feature>
<dbReference type="GO" id="GO:0005506">
    <property type="term" value="F:iron ion binding"/>
    <property type="evidence" value="ECO:0007669"/>
    <property type="project" value="InterPro"/>
</dbReference>